<reference evidence="6 7" key="1">
    <citation type="journal article" date="2017" name="Antonie Van Leeuwenhoek">
        <title>Rhizobium rhizosphaerae sp. nov., a novel species isolated from rice rhizosphere.</title>
        <authorList>
            <person name="Zhao J.J."/>
            <person name="Zhang J."/>
            <person name="Zhang R.J."/>
            <person name="Zhang C.W."/>
            <person name="Yin H.Q."/>
            <person name="Zhang X.X."/>
        </authorList>
    </citation>
    <scope>NUCLEOTIDE SEQUENCE [LARGE SCALE GENOMIC DNA]</scope>
    <source>
        <strain evidence="6 7">BSs20135</strain>
    </source>
</reference>
<evidence type="ECO:0000256" key="1">
    <source>
        <dbReference type="ARBA" id="ARBA00023015"/>
    </source>
</evidence>
<gene>
    <name evidence="6" type="ORF">GARC_4848</name>
</gene>
<comment type="caution">
    <text evidence="6">The sequence shown here is derived from an EMBL/GenBank/DDBJ whole genome shotgun (WGS) entry which is preliminary data.</text>
</comment>
<dbReference type="SUPFAM" id="SSF48498">
    <property type="entry name" value="Tetracyclin repressor-like, C-terminal domain"/>
    <property type="match status" value="1"/>
</dbReference>
<feature type="DNA-binding region" description="H-T-H motif" evidence="4">
    <location>
        <begin position="25"/>
        <end position="44"/>
    </location>
</feature>
<dbReference type="RefSeq" id="WP_007625117.1">
    <property type="nucleotide sequence ID" value="NZ_BAEO01000065.1"/>
</dbReference>
<dbReference type="STRING" id="493475.GARC_4848"/>
<dbReference type="EMBL" id="BAEO01000065">
    <property type="protein sequence ID" value="GAC21785.1"/>
    <property type="molecule type" value="Genomic_DNA"/>
</dbReference>
<dbReference type="PROSITE" id="PS50977">
    <property type="entry name" value="HTH_TETR_2"/>
    <property type="match status" value="1"/>
</dbReference>
<dbReference type="OrthoDB" id="7056813at2"/>
<dbReference type="Pfam" id="PF13305">
    <property type="entry name" value="TetR_C_33"/>
    <property type="match status" value="1"/>
</dbReference>
<dbReference type="InterPro" id="IPR001647">
    <property type="entry name" value="HTH_TetR"/>
</dbReference>
<dbReference type="PRINTS" id="PR00455">
    <property type="entry name" value="HTHTETR"/>
</dbReference>
<dbReference type="PANTHER" id="PTHR30055:SF199">
    <property type="entry name" value="HTH-TYPE TRANSCRIPTIONAL REGULATOR YTTP-RELATED"/>
    <property type="match status" value="1"/>
</dbReference>
<dbReference type="eggNOG" id="COG1309">
    <property type="taxonomic scope" value="Bacteria"/>
</dbReference>
<evidence type="ECO:0000313" key="7">
    <source>
        <dbReference type="Proteomes" id="UP000006327"/>
    </source>
</evidence>
<evidence type="ECO:0000259" key="5">
    <source>
        <dbReference type="PROSITE" id="PS50977"/>
    </source>
</evidence>
<dbReference type="GO" id="GO:0000976">
    <property type="term" value="F:transcription cis-regulatory region binding"/>
    <property type="evidence" value="ECO:0007669"/>
    <property type="project" value="TreeGrafter"/>
</dbReference>
<dbReference type="InterPro" id="IPR036271">
    <property type="entry name" value="Tet_transcr_reg_TetR-rel_C_sf"/>
</dbReference>
<keyword evidence="3" id="KW-0804">Transcription</keyword>
<dbReference type="SUPFAM" id="SSF46689">
    <property type="entry name" value="Homeodomain-like"/>
    <property type="match status" value="1"/>
</dbReference>
<dbReference type="Gene3D" id="1.10.357.10">
    <property type="entry name" value="Tetracycline Repressor, domain 2"/>
    <property type="match status" value="1"/>
</dbReference>
<evidence type="ECO:0000256" key="4">
    <source>
        <dbReference type="PROSITE-ProRule" id="PRU00335"/>
    </source>
</evidence>
<accession>K6ZEG5</accession>
<dbReference type="GO" id="GO:0003700">
    <property type="term" value="F:DNA-binding transcription factor activity"/>
    <property type="evidence" value="ECO:0007669"/>
    <property type="project" value="TreeGrafter"/>
</dbReference>
<keyword evidence="2 4" id="KW-0238">DNA-binding</keyword>
<dbReference type="InterPro" id="IPR009057">
    <property type="entry name" value="Homeodomain-like_sf"/>
</dbReference>
<dbReference type="PANTHER" id="PTHR30055">
    <property type="entry name" value="HTH-TYPE TRANSCRIPTIONAL REGULATOR RUTR"/>
    <property type="match status" value="1"/>
</dbReference>
<feature type="domain" description="HTH tetR-type" evidence="5">
    <location>
        <begin position="2"/>
        <end position="62"/>
    </location>
</feature>
<evidence type="ECO:0000313" key="6">
    <source>
        <dbReference type="EMBL" id="GAC21785.1"/>
    </source>
</evidence>
<keyword evidence="7" id="KW-1185">Reference proteome</keyword>
<dbReference type="AlphaFoldDB" id="K6ZEG5"/>
<dbReference type="InterPro" id="IPR050109">
    <property type="entry name" value="HTH-type_TetR-like_transc_reg"/>
</dbReference>
<evidence type="ECO:0000256" key="2">
    <source>
        <dbReference type="ARBA" id="ARBA00023125"/>
    </source>
</evidence>
<dbReference type="Proteomes" id="UP000006327">
    <property type="component" value="Unassembled WGS sequence"/>
</dbReference>
<evidence type="ECO:0000256" key="3">
    <source>
        <dbReference type="ARBA" id="ARBA00023163"/>
    </source>
</evidence>
<dbReference type="InterPro" id="IPR025996">
    <property type="entry name" value="MT1864/Rv1816-like_C"/>
</dbReference>
<organism evidence="6 7">
    <name type="scientific">Paraglaciecola arctica BSs20135</name>
    <dbReference type="NCBI Taxonomy" id="493475"/>
    <lineage>
        <taxon>Bacteria</taxon>
        <taxon>Pseudomonadati</taxon>
        <taxon>Pseudomonadota</taxon>
        <taxon>Gammaproteobacteria</taxon>
        <taxon>Alteromonadales</taxon>
        <taxon>Alteromonadaceae</taxon>
        <taxon>Paraglaciecola</taxon>
    </lineage>
</organism>
<sequence>MSDAKSTILKAASELFLEGGTSALSVRAISKRAGVSTIGIYSHFKGKQGILDELYIEGFEKVFSAMDILKSAKGPRETILQGVKGYLEVADKYEAHYRLIFGESDAGYSPSEEARAVSEKAFKMLIDVSSLILPEDTSLAKKQHIALEIWAFVHGYVSLKHHAISTLISPEEWNTLALNALSTHIDAIIAKHA</sequence>
<dbReference type="Pfam" id="PF00440">
    <property type="entry name" value="TetR_N"/>
    <property type="match status" value="1"/>
</dbReference>
<name>K6ZEG5_9ALTE</name>
<protein>
    <submittedName>
        <fullName evidence="6">Transcriptional regulator, TetR family protein</fullName>
    </submittedName>
</protein>
<proteinExistence type="predicted"/>
<keyword evidence="1" id="KW-0805">Transcription regulation</keyword>